<feature type="region of interest" description="Disordered" evidence="1">
    <location>
        <begin position="202"/>
        <end position="230"/>
    </location>
</feature>
<keyword evidence="3" id="KW-1185">Reference proteome</keyword>
<dbReference type="AlphaFoldDB" id="A0A2U1N6I6"/>
<feature type="compositionally biased region" description="Polar residues" evidence="1">
    <location>
        <begin position="76"/>
        <end position="94"/>
    </location>
</feature>
<reference evidence="2 3" key="1">
    <citation type="journal article" date="2018" name="Mol. Plant">
        <title>The genome of Artemisia annua provides insight into the evolution of Asteraceae family and artemisinin biosynthesis.</title>
        <authorList>
            <person name="Shen Q."/>
            <person name="Zhang L."/>
            <person name="Liao Z."/>
            <person name="Wang S."/>
            <person name="Yan T."/>
            <person name="Shi P."/>
            <person name="Liu M."/>
            <person name="Fu X."/>
            <person name="Pan Q."/>
            <person name="Wang Y."/>
            <person name="Lv Z."/>
            <person name="Lu X."/>
            <person name="Zhang F."/>
            <person name="Jiang W."/>
            <person name="Ma Y."/>
            <person name="Chen M."/>
            <person name="Hao X."/>
            <person name="Li L."/>
            <person name="Tang Y."/>
            <person name="Lv G."/>
            <person name="Zhou Y."/>
            <person name="Sun X."/>
            <person name="Brodelius P.E."/>
            <person name="Rose J.K.C."/>
            <person name="Tang K."/>
        </authorList>
    </citation>
    <scope>NUCLEOTIDE SEQUENCE [LARGE SCALE GENOMIC DNA]</scope>
    <source>
        <strain evidence="3">cv. Huhao1</strain>
        <tissue evidence="2">Leaf</tissue>
    </source>
</reference>
<evidence type="ECO:0000256" key="1">
    <source>
        <dbReference type="SAM" id="MobiDB-lite"/>
    </source>
</evidence>
<feature type="compositionally biased region" description="Basic residues" evidence="1">
    <location>
        <begin position="207"/>
        <end position="221"/>
    </location>
</feature>
<dbReference type="STRING" id="35608.A0A2U1N6I6"/>
<organism evidence="2 3">
    <name type="scientific">Artemisia annua</name>
    <name type="common">Sweet wormwood</name>
    <dbReference type="NCBI Taxonomy" id="35608"/>
    <lineage>
        <taxon>Eukaryota</taxon>
        <taxon>Viridiplantae</taxon>
        <taxon>Streptophyta</taxon>
        <taxon>Embryophyta</taxon>
        <taxon>Tracheophyta</taxon>
        <taxon>Spermatophyta</taxon>
        <taxon>Magnoliopsida</taxon>
        <taxon>eudicotyledons</taxon>
        <taxon>Gunneridae</taxon>
        <taxon>Pentapetalae</taxon>
        <taxon>asterids</taxon>
        <taxon>campanulids</taxon>
        <taxon>Asterales</taxon>
        <taxon>Asteraceae</taxon>
        <taxon>Asteroideae</taxon>
        <taxon>Anthemideae</taxon>
        <taxon>Artemisiinae</taxon>
        <taxon>Artemisia</taxon>
    </lineage>
</organism>
<evidence type="ECO:0000313" key="2">
    <source>
        <dbReference type="EMBL" id="PWA69087.1"/>
    </source>
</evidence>
<feature type="compositionally biased region" description="Polar residues" evidence="1">
    <location>
        <begin position="24"/>
        <end position="34"/>
    </location>
</feature>
<comment type="caution">
    <text evidence="2">The sequence shown here is derived from an EMBL/GenBank/DDBJ whole genome shotgun (WGS) entry which is preliminary data.</text>
</comment>
<gene>
    <name evidence="2" type="ORF">CTI12_AA303550</name>
</gene>
<accession>A0A2U1N6I6</accession>
<dbReference type="Proteomes" id="UP000245207">
    <property type="component" value="Unassembled WGS sequence"/>
</dbReference>
<dbReference type="EMBL" id="PKPP01003506">
    <property type="protein sequence ID" value="PWA69087.1"/>
    <property type="molecule type" value="Genomic_DNA"/>
</dbReference>
<proteinExistence type="predicted"/>
<feature type="region of interest" description="Disordered" evidence="1">
    <location>
        <begin position="24"/>
        <end position="57"/>
    </location>
</feature>
<feature type="region of interest" description="Disordered" evidence="1">
    <location>
        <begin position="76"/>
        <end position="115"/>
    </location>
</feature>
<evidence type="ECO:0000313" key="3">
    <source>
        <dbReference type="Proteomes" id="UP000245207"/>
    </source>
</evidence>
<sequence>MTNSTIKIKDVHFIRKDKQIIPDSTTAANLNDPSHSPHESYNMHGHDIEHSSNTEDTYICDNPQLSIVMENNVPTFSNYQETGNTQNTSSTSHNPPDRATKISSKRRSKSYYNRDSSLMPNCQEIGPTVTSYTSPQLTFTTNIESSITSIFQQQHAQVLLKHKALYKKDINKKCQHHQCLIQGCKLDQRQRWLLMLLANQSSEHSSQKNHHRPKRKEKLRWKPQQSSFGT</sequence>
<name>A0A2U1N6I6_ARTAN</name>
<protein>
    <submittedName>
        <fullName evidence="2">Uncharacterized protein</fullName>
    </submittedName>
</protein>
<feature type="compositionally biased region" description="Basic and acidic residues" evidence="1">
    <location>
        <begin position="44"/>
        <end position="53"/>
    </location>
</feature>